<dbReference type="PANTHER" id="PTHR46961:SF20">
    <property type="entry name" value="LOW QUALITY PROTEIN: DYNEIN BETA CHAIN, CILIARY-LIKE"/>
    <property type="match status" value="1"/>
</dbReference>
<dbReference type="GO" id="GO:0045505">
    <property type="term" value="F:dynein intermediate chain binding"/>
    <property type="evidence" value="ECO:0007669"/>
    <property type="project" value="InterPro"/>
</dbReference>
<evidence type="ECO:0000313" key="3">
    <source>
        <dbReference type="Proteomes" id="UP001177670"/>
    </source>
</evidence>
<gene>
    <name evidence="2" type="ORF">K0M31_012525</name>
</gene>
<evidence type="ECO:0000313" key="2">
    <source>
        <dbReference type="EMBL" id="KAK1120546.1"/>
    </source>
</evidence>
<feature type="non-terminal residue" evidence="2">
    <location>
        <position position="1"/>
    </location>
</feature>
<dbReference type="Gene3D" id="3.40.50.300">
    <property type="entry name" value="P-loop containing nucleotide triphosphate hydrolases"/>
    <property type="match status" value="1"/>
</dbReference>
<reference evidence="2" key="1">
    <citation type="submission" date="2021-10" db="EMBL/GenBank/DDBJ databases">
        <title>Melipona bicolor Genome sequencing and assembly.</title>
        <authorList>
            <person name="Araujo N.S."/>
            <person name="Arias M.C."/>
        </authorList>
    </citation>
    <scope>NUCLEOTIDE SEQUENCE</scope>
    <source>
        <strain evidence="2">USP_2M_L1-L4_2017</strain>
        <tissue evidence="2">Whole body</tissue>
    </source>
</reference>
<dbReference type="GO" id="GO:0051959">
    <property type="term" value="F:dynein light intermediate chain binding"/>
    <property type="evidence" value="ECO:0007669"/>
    <property type="project" value="InterPro"/>
</dbReference>
<dbReference type="GO" id="GO:0030286">
    <property type="term" value="C:dynein complex"/>
    <property type="evidence" value="ECO:0007669"/>
    <property type="project" value="InterPro"/>
</dbReference>
<protein>
    <recommendedName>
        <fullName evidence="1">Dynein heavy chain ATP-binding dynein motor region domain-containing protein</fullName>
    </recommendedName>
</protein>
<dbReference type="EMBL" id="JAHYIQ010000031">
    <property type="protein sequence ID" value="KAK1120546.1"/>
    <property type="molecule type" value="Genomic_DNA"/>
</dbReference>
<dbReference type="InterPro" id="IPR035706">
    <property type="entry name" value="AAA_9"/>
</dbReference>
<proteinExistence type="predicted"/>
<accession>A0AA40KHH9</accession>
<dbReference type="AlphaFoldDB" id="A0AA40KHH9"/>
<comment type="caution">
    <text evidence="2">The sequence shown here is derived from an EMBL/GenBank/DDBJ whole genome shotgun (WGS) entry which is preliminary data.</text>
</comment>
<dbReference type="PANTHER" id="PTHR46961">
    <property type="entry name" value="DYNEIN HEAVY CHAIN 1, AXONEMAL-LIKE PROTEIN"/>
    <property type="match status" value="1"/>
</dbReference>
<name>A0AA40KHH9_9HYME</name>
<dbReference type="GO" id="GO:0007018">
    <property type="term" value="P:microtubule-based movement"/>
    <property type="evidence" value="ECO:0007669"/>
    <property type="project" value="InterPro"/>
</dbReference>
<feature type="non-terminal residue" evidence="2">
    <location>
        <position position="139"/>
    </location>
</feature>
<dbReference type="Proteomes" id="UP001177670">
    <property type="component" value="Unassembled WGS sequence"/>
</dbReference>
<organism evidence="2 3">
    <name type="scientific">Melipona bicolor</name>
    <dbReference type="NCBI Taxonomy" id="60889"/>
    <lineage>
        <taxon>Eukaryota</taxon>
        <taxon>Metazoa</taxon>
        <taxon>Ecdysozoa</taxon>
        <taxon>Arthropoda</taxon>
        <taxon>Hexapoda</taxon>
        <taxon>Insecta</taxon>
        <taxon>Pterygota</taxon>
        <taxon>Neoptera</taxon>
        <taxon>Endopterygota</taxon>
        <taxon>Hymenoptera</taxon>
        <taxon>Apocrita</taxon>
        <taxon>Aculeata</taxon>
        <taxon>Apoidea</taxon>
        <taxon>Anthophila</taxon>
        <taxon>Apidae</taxon>
        <taxon>Melipona</taxon>
    </lineage>
</organism>
<keyword evidence="3" id="KW-1185">Reference proteome</keyword>
<sequence>NPHYKPEIQAQTTLINFTVTKDGLEEQLLGDVVKPKDLIRIEKSRMTTQQNTFKITLKKLEDDLLHRRRAWGGIKYLSQIEDFQNLEKDIEGAAKRWKKFVESETPERETFPQDWKNKTALQRLCIMRCLRLDRMTYAI</sequence>
<feature type="domain" description="Dynein heavy chain ATP-binding dynein motor region" evidence="1">
    <location>
        <begin position="1"/>
        <end position="67"/>
    </location>
</feature>
<dbReference type="Pfam" id="PF12781">
    <property type="entry name" value="AAA_9"/>
    <property type="match status" value="1"/>
</dbReference>
<dbReference type="InterPro" id="IPR026983">
    <property type="entry name" value="DHC"/>
</dbReference>
<dbReference type="InterPro" id="IPR027417">
    <property type="entry name" value="P-loop_NTPase"/>
</dbReference>
<evidence type="ECO:0000259" key="1">
    <source>
        <dbReference type="Pfam" id="PF12781"/>
    </source>
</evidence>